<dbReference type="PANTHER" id="PTHR43861:SF6">
    <property type="entry name" value="METHYLTRANSFERASE TYPE 11"/>
    <property type="match status" value="1"/>
</dbReference>
<sequence>MKIYSPLTGSDDVTLLKTIQSEQLVRDWARDFQIDITEELHGNKEIYLYKCNQTQLKFFTPSNIAGSGELYKKLQRTSHYYMPDRWEHKIALKDLSDCQKVIEIGSAWGYFVKSGREIGLEIRGIELNEAAALFAQGQNIPIERLDLREAAILYKESLDAVCSFQVLEHVTNPKDFIDWSLQMLKPGGKLICCVPNSDSFLKYQYNLLDLPPHHMTLWSAGSFKSLESLFPIKLEKTVIEPLAPYHTEGYLSAYRDHLRSKHPTGKVFLNRFTLPVFRKILNAGVSFFLTGQSLYVQFRKI</sequence>
<accession>A0A2T1DZQ8</accession>
<dbReference type="AlphaFoldDB" id="A0A2T1DZQ8"/>
<dbReference type="Proteomes" id="UP000239576">
    <property type="component" value="Unassembled WGS sequence"/>
</dbReference>
<dbReference type="EMBL" id="PVWK01000117">
    <property type="protein sequence ID" value="PSB25980.1"/>
    <property type="molecule type" value="Genomic_DNA"/>
</dbReference>
<dbReference type="InterPro" id="IPR029063">
    <property type="entry name" value="SAM-dependent_MTases_sf"/>
</dbReference>
<dbReference type="Pfam" id="PF13489">
    <property type="entry name" value="Methyltransf_23"/>
    <property type="match status" value="1"/>
</dbReference>
<evidence type="ECO:0000313" key="1">
    <source>
        <dbReference type="EMBL" id="PSB25980.1"/>
    </source>
</evidence>
<dbReference type="OrthoDB" id="9801609at2"/>
<evidence type="ECO:0000313" key="2">
    <source>
        <dbReference type="Proteomes" id="UP000239576"/>
    </source>
</evidence>
<keyword evidence="1" id="KW-0489">Methyltransferase</keyword>
<dbReference type="PANTHER" id="PTHR43861">
    <property type="entry name" value="TRANS-ACONITATE 2-METHYLTRANSFERASE-RELATED"/>
    <property type="match status" value="1"/>
</dbReference>
<reference evidence="1 2" key="2">
    <citation type="submission" date="2018-03" db="EMBL/GenBank/DDBJ databases">
        <title>The ancient ancestry and fast evolution of plastids.</title>
        <authorList>
            <person name="Moore K.R."/>
            <person name="Magnabosco C."/>
            <person name="Momper L."/>
            <person name="Gold D.A."/>
            <person name="Bosak T."/>
            <person name="Fournier G.P."/>
        </authorList>
    </citation>
    <scope>NUCLEOTIDE SEQUENCE [LARGE SCALE GENOMIC DNA]</scope>
    <source>
        <strain evidence="1 2">ULC18</strain>
    </source>
</reference>
<organism evidence="1 2">
    <name type="scientific">Stenomitos frigidus ULC18</name>
    <dbReference type="NCBI Taxonomy" id="2107698"/>
    <lineage>
        <taxon>Bacteria</taxon>
        <taxon>Bacillati</taxon>
        <taxon>Cyanobacteriota</taxon>
        <taxon>Cyanophyceae</taxon>
        <taxon>Leptolyngbyales</taxon>
        <taxon>Leptolyngbyaceae</taxon>
        <taxon>Stenomitos</taxon>
    </lineage>
</organism>
<dbReference type="GO" id="GO:0008168">
    <property type="term" value="F:methyltransferase activity"/>
    <property type="evidence" value="ECO:0007669"/>
    <property type="project" value="UniProtKB-KW"/>
</dbReference>
<dbReference type="CDD" id="cd02440">
    <property type="entry name" value="AdoMet_MTases"/>
    <property type="match status" value="1"/>
</dbReference>
<proteinExistence type="predicted"/>
<dbReference type="GO" id="GO:0032259">
    <property type="term" value="P:methylation"/>
    <property type="evidence" value="ECO:0007669"/>
    <property type="project" value="UniProtKB-KW"/>
</dbReference>
<comment type="caution">
    <text evidence="1">The sequence shown here is derived from an EMBL/GenBank/DDBJ whole genome shotgun (WGS) entry which is preliminary data.</text>
</comment>
<dbReference type="RefSeq" id="WP_106258314.1">
    <property type="nucleotide sequence ID" value="NZ_CAWNSW010000166.1"/>
</dbReference>
<dbReference type="SUPFAM" id="SSF53335">
    <property type="entry name" value="S-adenosyl-L-methionine-dependent methyltransferases"/>
    <property type="match status" value="1"/>
</dbReference>
<gene>
    <name evidence="1" type="ORF">C7B82_20975</name>
</gene>
<reference evidence="2" key="1">
    <citation type="submission" date="2018-02" db="EMBL/GenBank/DDBJ databases">
        <authorList>
            <person name="Moore K."/>
            <person name="Momper L."/>
        </authorList>
    </citation>
    <scope>NUCLEOTIDE SEQUENCE [LARGE SCALE GENOMIC DNA]</scope>
    <source>
        <strain evidence="2">ULC18</strain>
    </source>
</reference>
<name>A0A2T1DZQ8_9CYAN</name>
<keyword evidence="2" id="KW-1185">Reference proteome</keyword>
<keyword evidence="1" id="KW-0808">Transferase</keyword>
<dbReference type="Gene3D" id="3.40.50.150">
    <property type="entry name" value="Vaccinia Virus protein VP39"/>
    <property type="match status" value="1"/>
</dbReference>
<protein>
    <submittedName>
        <fullName evidence="1">Class I SAM-dependent methyltransferase</fullName>
    </submittedName>
</protein>